<evidence type="ECO:0000256" key="3">
    <source>
        <dbReference type="ARBA" id="ARBA00022475"/>
    </source>
</evidence>
<feature type="domain" description="ABC transmembrane type-1" evidence="8">
    <location>
        <begin position="53"/>
        <end position="267"/>
    </location>
</feature>
<feature type="transmembrane region" description="Helical" evidence="7">
    <location>
        <begin position="140"/>
        <end position="165"/>
    </location>
</feature>
<keyword evidence="6 7" id="KW-0472">Membrane</keyword>
<dbReference type="Gene3D" id="1.10.3720.10">
    <property type="entry name" value="MetI-like"/>
    <property type="match status" value="1"/>
</dbReference>
<keyword evidence="2 7" id="KW-0813">Transport</keyword>
<sequence>MLPAMVAMAAVVAYPLVRVIWLSFRSATLFSIGPATSENYRVLFQDSTFWEALRNTAVWTGSTTVAEAALGLVAALIANATFPGRDAVRGAILFPYMLPKVIVAMVWMFMFNDIFGVANHLLLAAGLIQEPVSWFSRPETAMAGVAIVGIWKFFPFCFISILAGLQTIPQELYEAARVDGASKWREFTSITLPSIAPVVVMVLLVRAIWNYNEFDLIYLITKGGPLGSTTTLPLLSYQQAYSYYDIGTAAATGVLMLLMLGSFAAVMVLFYQWVERRFQ</sequence>
<comment type="subcellular location">
    <subcellularLocation>
        <location evidence="1 7">Cell membrane</location>
        <topology evidence="1 7">Multi-pass membrane protein</topology>
    </subcellularLocation>
</comment>
<dbReference type="CDD" id="cd06261">
    <property type="entry name" value="TM_PBP2"/>
    <property type="match status" value="1"/>
</dbReference>
<evidence type="ECO:0000256" key="6">
    <source>
        <dbReference type="ARBA" id="ARBA00023136"/>
    </source>
</evidence>
<dbReference type="PANTHER" id="PTHR43005:SF1">
    <property type="entry name" value="SPERMIDINE_PUTRESCINE TRANSPORT SYSTEM PERMEASE PROTEIN"/>
    <property type="match status" value="1"/>
</dbReference>
<dbReference type="RefSeq" id="WP_324668863.1">
    <property type="nucleotide sequence ID" value="NZ_CP141614.1"/>
</dbReference>
<organism evidence="9 10">
    <name type="scientific">Geochorda subterranea</name>
    <dbReference type="NCBI Taxonomy" id="3109564"/>
    <lineage>
        <taxon>Bacteria</taxon>
        <taxon>Bacillati</taxon>
        <taxon>Bacillota</taxon>
        <taxon>Limnochordia</taxon>
        <taxon>Limnochordales</taxon>
        <taxon>Geochordaceae</taxon>
        <taxon>Geochorda</taxon>
    </lineage>
</organism>
<dbReference type="SUPFAM" id="SSF161098">
    <property type="entry name" value="MetI-like"/>
    <property type="match status" value="1"/>
</dbReference>
<evidence type="ECO:0000313" key="9">
    <source>
        <dbReference type="EMBL" id="WRP14520.1"/>
    </source>
</evidence>
<feature type="transmembrane region" description="Helical" evidence="7">
    <location>
        <begin position="246"/>
        <end position="271"/>
    </location>
</feature>
<keyword evidence="4 7" id="KW-0812">Transmembrane</keyword>
<dbReference type="PANTHER" id="PTHR43005">
    <property type="entry name" value="BLR7065 PROTEIN"/>
    <property type="match status" value="1"/>
</dbReference>
<feature type="transmembrane region" description="Helical" evidence="7">
    <location>
        <begin position="6"/>
        <end position="24"/>
    </location>
</feature>
<dbReference type="Pfam" id="PF00528">
    <property type="entry name" value="BPD_transp_1"/>
    <property type="match status" value="1"/>
</dbReference>
<dbReference type="EMBL" id="CP141614">
    <property type="protein sequence ID" value="WRP14520.1"/>
    <property type="molecule type" value="Genomic_DNA"/>
</dbReference>
<dbReference type="PROSITE" id="PS50928">
    <property type="entry name" value="ABC_TM1"/>
    <property type="match status" value="1"/>
</dbReference>
<evidence type="ECO:0000256" key="2">
    <source>
        <dbReference type="ARBA" id="ARBA00022448"/>
    </source>
</evidence>
<keyword evidence="3" id="KW-1003">Cell membrane</keyword>
<evidence type="ECO:0000313" key="10">
    <source>
        <dbReference type="Proteomes" id="UP001333102"/>
    </source>
</evidence>
<protein>
    <submittedName>
        <fullName evidence="9">Sugar ABC transporter permease</fullName>
    </submittedName>
</protein>
<comment type="similarity">
    <text evidence="7">Belongs to the binding-protein-dependent transport system permease family.</text>
</comment>
<evidence type="ECO:0000256" key="7">
    <source>
        <dbReference type="RuleBase" id="RU363032"/>
    </source>
</evidence>
<feature type="transmembrane region" description="Helical" evidence="7">
    <location>
        <begin position="186"/>
        <end position="209"/>
    </location>
</feature>
<keyword evidence="5 7" id="KW-1133">Transmembrane helix</keyword>
<evidence type="ECO:0000256" key="4">
    <source>
        <dbReference type="ARBA" id="ARBA00022692"/>
    </source>
</evidence>
<proteinExistence type="inferred from homology"/>
<dbReference type="InterPro" id="IPR000515">
    <property type="entry name" value="MetI-like"/>
</dbReference>
<reference evidence="10" key="1">
    <citation type="submission" date="2023-12" db="EMBL/GenBank/DDBJ databases">
        <title>Novel isolates from deep terrestrial aquifers shed light on the physiology and ecology of the class Limnochordia.</title>
        <authorList>
            <person name="Karnachuk O.V."/>
            <person name="Lukina A.P."/>
            <person name="Avakyan M.R."/>
            <person name="Kadnikov V."/>
            <person name="Begmatov S."/>
            <person name="Beletsky A.V."/>
            <person name="Mardanov A.V."/>
            <person name="Ravin N.V."/>
        </authorList>
    </citation>
    <scope>NUCLEOTIDE SEQUENCE [LARGE SCALE GENOMIC DNA]</scope>
    <source>
        <strain evidence="10">LN</strain>
    </source>
</reference>
<evidence type="ECO:0000259" key="8">
    <source>
        <dbReference type="PROSITE" id="PS50928"/>
    </source>
</evidence>
<accession>A0ABZ1BPJ8</accession>
<dbReference type="Proteomes" id="UP001333102">
    <property type="component" value="Chromosome"/>
</dbReference>
<name>A0ABZ1BPJ8_9FIRM</name>
<evidence type="ECO:0000256" key="1">
    <source>
        <dbReference type="ARBA" id="ARBA00004651"/>
    </source>
</evidence>
<dbReference type="InterPro" id="IPR035906">
    <property type="entry name" value="MetI-like_sf"/>
</dbReference>
<keyword evidence="10" id="KW-1185">Reference proteome</keyword>
<evidence type="ECO:0000256" key="5">
    <source>
        <dbReference type="ARBA" id="ARBA00022989"/>
    </source>
</evidence>
<gene>
    <name evidence="9" type="ORF">VLY81_14055</name>
</gene>